<sequence length="297" mass="33642">MERFIDPKTLARVRDLPLVARTVAEGFLHGIQPSHQRGVGIEFSQYRSYEPGDDPARIDWKLYARSDRYFVREAERESEIGTWFVIDCSQSMAQRSEDGAWSKFDYARHLVAALSWIAHRQGDPIGLLALNAGESTILPLATGERQWHRLLTQLHGLETGDRFPDANLLGSHLARLQSAGLAFIISDFHQVSDEIYALVRRIANARNEVDGMQLLCADETRFPWRGPVRFEDLETGETVLVSGRAARDTYLAALDDYNDRLRAALGGIGVSLDSFDIDQPLDAALHHYLQRRLRMPR</sequence>
<accession>A0A5N0T9K5</accession>
<dbReference type="EMBL" id="VYXP01000005">
    <property type="protein sequence ID" value="KAA9131451.1"/>
    <property type="molecule type" value="Genomic_DNA"/>
</dbReference>
<reference evidence="2 3" key="1">
    <citation type="submission" date="2019-09" db="EMBL/GenBank/DDBJ databases">
        <title>Wenzhouxiangella sp. Genome sequencing and assembly.</title>
        <authorList>
            <person name="Zhang R."/>
        </authorList>
    </citation>
    <scope>NUCLEOTIDE SEQUENCE [LARGE SCALE GENOMIC DNA]</scope>
    <source>
        <strain evidence="2 3">W260</strain>
    </source>
</reference>
<dbReference type="Proteomes" id="UP000325372">
    <property type="component" value="Unassembled WGS sequence"/>
</dbReference>
<dbReference type="RefSeq" id="WP_150864101.1">
    <property type="nucleotide sequence ID" value="NZ_VYXP01000005.1"/>
</dbReference>
<dbReference type="InterPro" id="IPR036465">
    <property type="entry name" value="vWFA_dom_sf"/>
</dbReference>
<dbReference type="PANTHER" id="PTHR33608:SF7">
    <property type="entry name" value="DUF58 DOMAIN-CONTAINING PROTEIN"/>
    <property type="match status" value="1"/>
</dbReference>
<name>A0A5N0T9K5_9GAMM</name>
<organism evidence="2 3">
    <name type="scientific">Marinihelvus fidelis</name>
    <dbReference type="NCBI Taxonomy" id="2613842"/>
    <lineage>
        <taxon>Bacteria</taxon>
        <taxon>Pseudomonadati</taxon>
        <taxon>Pseudomonadota</taxon>
        <taxon>Gammaproteobacteria</taxon>
        <taxon>Chromatiales</taxon>
        <taxon>Wenzhouxiangellaceae</taxon>
        <taxon>Marinihelvus</taxon>
    </lineage>
</organism>
<gene>
    <name evidence="2" type="ORF">F3N42_09030</name>
</gene>
<dbReference type="SUPFAM" id="SSF53300">
    <property type="entry name" value="vWA-like"/>
    <property type="match status" value="1"/>
</dbReference>
<evidence type="ECO:0000313" key="2">
    <source>
        <dbReference type="EMBL" id="KAA9131451.1"/>
    </source>
</evidence>
<dbReference type="Gene3D" id="3.40.50.410">
    <property type="entry name" value="von Willebrand factor, type A domain"/>
    <property type="match status" value="1"/>
</dbReference>
<keyword evidence="3" id="KW-1185">Reference proteome</keyword>
<comment type="caution">
    <text evidence="2">The sequence shown here is derived from an EMBL/GenBank/DDBJ whole genome shotgun (WGS) entry which is preliminary data.</text>
</comment>
<dbReference type="AlphaFoldDB" id="A0A5N0T9K5"/>
<evidence type="ECO:0000313" key="3">
    <source>
        <dbReference type="Proteomes" id="UP000325372"/>
    </source>
</evidence>
<evidence type="ECO:0000259" key="1">
    <source>
        <dbReference type="Pfam" id="PF01882"/>
    </source>
</evidence>
<dbReference type="PANTHER" id="PTHR33608">
    <property type="entry name" value="BLL2464 PROTEIN"/>
    <property type="match status" value="1"/>
</dbReference>
<dbReference type="InterPro" id="IPR002881">
    <property type="entry name" value="DUF58"/>
</dbReference>
<feature type="domain" description="DUF58" evidence="1">
    <location>
        <begin position="45"/>
        <end position="253"/>
    </location>
</feature>
<dbReference type="Pfam" id="PF01882">
    <property type="entry name" value="DUF58"/>
    <property type="match status" value="1"/>
</dbReference>
<proteinExistence type="predicted"/>
<protein>
    <submittedName>
        <fullName evidence="2">DUF58 domain-containing protein</fullName>
    </submittedName>
</protein>